<dbReference type="CDD" id="cd16913">
    <property type="entry name" value="YkuD_like"/>
    <property type="match status" value="1"/>
</dbReference>
<keyword evidence="3" id="KW-0808">Transferase</keyword>
<evidence type="ECO:0000256" key="3">
    <source>
        <dbReference type="ARBA" id="ARBA00022679"/>
    </source>
</evidence>
<keyword evidence="8" id="KW-0732">Signal</keyword>
<keyword evidence="5 7" id="KW-0573">Peptidoglycan synthesis</keyword>
<dbReference type="RefSeq" id="WP_139177624.1">
    <property type="nucleotide sequence ID" value="NZ_FOIR01000003.1"/>
</dbReference>
<dbReference type="AlphaFoldDB" id="A0A1I0R8Q4"/>
<dbReference type="InterPro" id="IPR052905">
    <property type="entry name" value="LD-transpeptidase_YkuD-like"/>
</dbReference>
<dbReference type="PROSITE" id="PS52029">
    <property type="entry name" value="LD_TPASE"/>
    <property type="match status" value="1"/>
</dbReference>
<feature type="active site" description="Proton donor/acceptor" evidence="7">
    <location>
        <position position="430"/>
    </location>
</feature>
<organism evidence="10 11">
    <name type="scientific">Roseivirga pacifica</name>
    <dbReference type="NCBI Taxonomy" id="1267423"/>
    <lineage>
        <taxon>Bacteria</taxon>
        <taxon>Pseudomonadati</taxon>
        <taxon>Bacteroidota</taxon>
        <taxon>Cytophagia</taxon>
        <taxon>Cytophagales</taxon>
        <taxon>Roseivirgaceae</taxon>
        <taxon>Roseivirga</taxon>
    </lineage>
</organism>
<dbReference type="OrthoDB" id="9778545at2"/>
<dbReference type="InterPro" id="IPR002477">
    <property type="entry name" value="Peptidoglycan-bd-like"/>
</dbReference>
<dbReference type="SUPFAM" id="SSF47090">
    <property type="entry name" value="PGBD-like"/>
    <property type="match status" value="1"/>
</dbReference>
<gene>
    <name evidence="10" type="ORF">SAMN05216290_3270</name>
</gene>
<comment type="pathway">
    <text evidence="1 7">Cell wall biogenesis; peptidoglycan biosynthesis.</text>
</comment>
<dbReference type="SUPFAM" id="SSF141523">
    <property type="entry name" value="L,D-transpeptidase catalytic domain-like"/>
    <property type="match status" value="1"/>
</dbReference>
<feature type="chain" id="PRO_5011503645" evidence="8">
    <location>
        <begin position="21"/>
        <end position="535"/>
    </location>
</feature>
<feature type="domain" description="L,D-TPase catalytic" evidence="9">
    <location>
        <begin position="298"/>
        <end position="487"/>
    </location>
</feature>
<evidence type="ECO:0000259" key="9">
    <source>
        <dbReference type="PROSITE" id="PS52029"/>
    </source>
</evidence>
<evidence type="ECO:0000256" key="6">
    <source>
        <dbReference type="ARBA" id="ARBA00023316"/>
    </source>
</evidence>
<sequence>MKRTISILALLLALNSLSVANEPTDLRRIIEHLHDGGEVPFNNQKVHLKGLMIDLYSKNEFQTIWNDDQQVMKVIYLLENAVAHGLVPNDYHVDFLLENLEEREGSERVKYYFDLLLSDGVLLYSHHLTTGRLQTNESRTWNYPARSNVLADLDTFLAAVNGKNLPDYLNELIPEVAIYSHFMSERAKLASMLENEGELVWIPDHKVLHKGDSSAYVSDISNRIAQLGFGSLVSTNGAYSAELEQQVKQFQKYHGIDQDGIIGKGTYEMLNLSLTARIELLDINMERIRWLSAAKEDNMIVVNIPGFHLFYFRDNEVHWHTDVMTGAIDTQTPIFGSEMKYLVFNPTWTVPRSIINKSLFERIKNDPEYMQTHNFTLQDHQGNVVERSTINWDEMTLNKFNYTVVQGPGTGNALGRVKFIFPNKYAIYLHDTPSKYLFSRSSRAFSHGCIRVKDPMRLAEILLDNQKGYTQKDIDAIVATGETKVVYLKQPLRVVNVYLTVDGRPNEPLYFHKDVYNMDARLKQRFKTEFGSQLN</sequence>
<evidence type="ECO:0000313" key="10">
    <source>
        <dbReference type="EMBL" id="SEW37164.1"/>
    </source>
</evidence>
<feature type="signal peptide" evidence="8">
    <location>
        <begin position="1"/>
        <end position="20"/>
    </location>
</feature>
<accession>A0A1I0R8Q4</accession>
<dbReference type="GO" id="GO:0016740">
    <property type="term" value="F:transferase activity"/>
    <property type="evidence" value="ECO:0007669"/>
    <property type="project" value="UniProtKB-KW"/>
</dbReference>
<comment type="similarity">
    <text evidence="2">Belongs to the YkuD family.</text>
</comment>
<keyword evidence="11" id="KW-1185">Reference proteome</keyword>
<evidence type="ECO:0000256" key="1">
    <source>
        <dbReference type="ARBA" id="ARBA00004752"/>
    </source>
</evidence>
<evidence type="ECO:0000313" key="11">
    <source>
        <dbReference type="Proteomes" id="UP000199437"/>
    </source>
</evidence>
<dbReference type="InterPro" id="IPR045380">
    <property type="entry name" value="LD_TPept_scaffold_dom"/>
</dbReference>
<dbReference type="Pfam" id="PF03734">
    <property type="entry name" value="YkuD"/>
    <property type="match status" value="1"/>
</dbReference>
<dbReference type="Proteomes" id="UP000199437">
    <property type="component" value="Unassembled WGS sequence"/>
</dbReference>
<dbReference type="GO" id="GO:0009252">
    <property type="term" value="P:peptidoglycan biosynthetic process"/>
    <property type="evidence" value="ECO:0007669"/>
    <property type="project" value="UniProtKB-UniPathway"/>
</dbReference>
<dbReference type="GO" id="GO:0008360">
    <property type="term" value="P:regulation of cell shape"/>
    <property type="evidence" value="ECO:0007669"/>
    <property type="project" value="UniProtKB-UniRule"/>
</dbReference>
<dbReference type="Gene3D" id="1.10.101.10">
    <property type="entry name" value="PGBD-like superfamily/PGBD"/>
    <property type="match status" value="1"/>
</dbReference>
<dbReference type="PANTHER" id="PTHR41533">
    <property type="entry name" value="L,D-TRANSPEPTIDASE HI_1667-RELATED"/>
    <property type="match status" value="1"/>
</dbReference>
<dbReference type="GeneID" id="99987948"/>
<dbReference type="Pfam" id="PF01471">
    <property type="entry name" value="PG_binding_1"/>
    <property type="match status" value="1"/>
</dbReference>
<proteinExistence type="inferred from homology"/>
<evidence type="ECO:0000256" key="8">
    <source>
        <dbReference type="SAM" id="SignalP"/>
    </source>
</evidence>
<dbReference type="EMBL" id="FOIR01000003">
    <property type="protein sequence ID" value="SEW37164.1"/>
    <property type="molecule type" value="Genomic_DNA"/>
</dbReference>
<evidence type="ECO:0000256" key="4">
    <source>
        <dbReference type="ARBA" id="ARBA00022960"/>
    </source>
</evidence>
<protein>
    <submittedName>
        <fullName evidence="10">Murein L,D-transpeptidase YcbB/YkuD</fullName>
    </submittedName>
</protein>
<reference evidence="11" key="1">
    <citation type="submission" date="2016-10" db="EMBL/GenBank/DDBJ databases">
        <authorList>
            <person name="Varghese N."/>
            <person name="Submissions S."/>
        </authorList>
    </citation>
    <scope>NUCLEOTIDE SEQUENCE [LARGE SCALE GENOMIC DNA]</scope>
    <source>
        <strain evidence="11">CGMCC 1.12402</strain>
    </source>
</reference>
<dbReference type="Pfam" id="PF20142">
    <property type="entry name" value="Scaffold"/>
    <property type="match status" value="1"/>
</dbReference>
<name>A0A1I0R8Q4_9BACT</name>
<feature type="active site" description="Nucleophile" evidence="7">
    <location>
        <position position="449"/>
    </location>
</feature>
<dbReference type="GO" id="GO:0071555">
    <property type="term" value="P:cell wall organization"/>
    <property type="evidence" value="ECO:0007669"/>
    <property type="project" value="UniProtKB-UniRule"/>
</dbReference>
<dbReference type="PANTHER" id="PTHR41533:SF2">
    <property type="entry name" value="BLR7131 PROTEIN"/>
    <property type="match status" value="1"/>
</dbReference>
<dbReference type="GO" id="GO:0004180">
    <property type="term" value="F:carboxypeptidase activity"/>
    <property type="evidence" value="ECO:0007669"/>
    <property type="project" value="UniProtKB-ARBA"/>
</dbReference>
<dbReference type="UniPathway" id="UPA00219"/>
<evidence type="ECO:0000256" key="2">
    <source>
        <dbReference type="ARBA" id="ARBA00005992"/>
    </source>
</evidence>
<dbReference type="InterPro" id="IPR036366">
    <property type="entry name" value="PGBDSf"/>
</dbReference>
<evidence type="ECO:0000256" key="7">
    <source>
        <dbReference type="PROSITE-ProRule" id="PRU01373"/>
    </source>
</evidence>
<keyword evidence="6 7" id="KW-0961">Cell wall biogenesis/degradation</keyword>
<keyword evidence="4 7" id="KW-0133">Cell shape</keyword>
<dbReference type="InterPro" id="IPR036365">
    <property type="entry name" value="PGBD-like_sf"/>
</dbReference>
<dbReference type="InterPro" id="IPR038063">
    <property type="entry name" value="Transpep_catalytic_dom"/>
</dbReference>
<dbReference type="InterPro" id="IPR005490">
    <property type="entry name" value="LD_TPept_cat_dom"/>
</dbReference>
<dbReference type="STRING" id="1267423.SAMN05216290_3270"/>
<evidence type="ECO:0000256" key="5">
    <source>
        <dbReference type="ARBA" id="ARBA00022984"/>
    </source>
</evidence>
<dbReference type="Gene3D" id="2.40.440.10">
    <property type="entry name" value="L,D-transpeptidase catalytic domain-like"/>
    <property type="match status" value="1"/>
</dbReference>